<name>A0A1H1PYY1_9MICO</name>
<evidence type="ECO:0000256" key="1">
    <source>
        <dbReference type="ARBA" id="ARBA00022729"/>
    </source>
</evidence>
<dbReference type="InterPro" id="IPR038404">
    <property type="entry name" value="TRAP_DctP_sf"/>
</dbReference>
<sequence>MGLRTRRRASLATAAGLSLSLLGLTACSAAPASDSHDTTLTLADSYPPTHIFGASGVSVFMDELSEPDPEGAGSLDGSGEEAGTVDFDYYPAGQMGTPRDLVSLNRSGVVDISPASAAYLSDQLPLSSVSDLPGFVDDSCVGADALFDMMSPGGILYEEEYAPRGLRPLWVSVLPSYEILTVDRQIDRPEDLRGLNIRTSGGALDATLDELGASAVSMPAADAYEALSRKTVDGVAFPFISVLPYKLQEVLRHSTTGLNIGAFAIPYVISEDSWQELSPATQERIETAGRHAQESLCTAVNDETPAAIETIEQSGVSFNSPHGRGKTRFDEKLEPVRQQWAENMDSIGKPGTEVLQDYEDSIARHERAAK</sequence>
<reference evidence="4" key="1">
    <citation type="submission" date="2016-10" db="EMBL/GenBank/DDBJ databases">
        <authorList>
            <person name="Varghese N."/>
            <person name="Submissions S."/>
        </authorList>
    </citation>
    <scope>NUCLEOTIDE SEQUENCE [LARGE SCALE GENOMIC DNA]</scope>
    <source>
        <strain evidence="4">DSM 23676</strain>
    </source>
</reference>
<dbReference type="Proteomes" id="UP000199597">
    <property type="component" value="Chromosome I"/>
</dbReference>
<feature type="signal peptide" evidence="2">
    <location>
        <begin position="1"/>
        <end position="32"/>
    </location>
</feature>
<dbReference type="AlphaFoldDB" id="A0A1H1PYY1"/>
<evidence type="ECO:0000256" key="2">
    <source>
        <dbReference type="SAM" id="SignalP"/>
    </source>
</evidence>
<keyword evidence="4" id="KW-1185">Reference proteome</keyword>
<dbReference type="STRING" id="1136497.SAMN04489752_1116"/>
<gene>
    <name evidence="3" type="ORF">SAMN04489752_1116</name>
</gene>
<proteinExistence type="predicted"/>
<dbReference type="NCBIfam" id="NF037995">
    <property type="entry name" value="TRAP_S1"/>
    <property type="match status" value="1"/>
</dbReference>
<dbReference type="EMBL" id="LT629766">
    <property type="protein sequence ID" value="SDS16326.1"/>
    <property type="molecule type" value="Genomic_DNA"/>
</dbReference>
<dbReference type="GO" id="GO:0055085">
    <property type="term" value="P:transmembrane transport"/>
    <property type="evidence" value="ECO:0007669"/>
    <property type="project" value="InterPro"/>
</dbReference>
<dbReference type="OrthoDB" id="9815946at2"/>
<organism evidence="3 4">
    <name type="scientific">Brevibacterium siliguriense</name>
    <dbReference type="NCBI Taxonomy" id="1136497"/>
    <lineage>
        <taxon>Bacteria</taxon>
        <taxon>Bacillati</taxon>
        <taxon>Actinomycetota</taxon>
        <taxon>Actinomycetes</taxon>
        <taxon>Micrococcales</taxon>
        <taxon>Brevibacteriaceae</taxon>
        <taxon>Brevibacterium</taxon>
    </lineage>
</organism>
<dbReference type="PROSITE" id="PS51257">
    <property type="entry name" value="PROKAR_LIPOPROTEIN"/>
    <property type="match status" value="1"/>
</dbReference>
<keyword evidence="1 2" id="KW-0732">Signal</keyword>
<feature type="chain" id="PRO_5009257108" evidence="2">
    <location>
        <begin position="33"/>
        <end position="370"/>
    </location>
</feature>
<dbReference type="Pfam" id="PF03480">
    <property type="entry name" value="DctP"/>
    <property type="match status" value="1"/>
</dbReference>
<dbReference type="RefSeq" id="WP_092010956.1">
    <property type="nucleotide sequence ID" value="NZ_LT629766.1"/>
</dbReference>
<dbReference type="PANTHER" id="PTHR33376:SF15">
    <property type="entry name" value="BLL6794 PROTEIN"/>
    <property type="match status" value="1"/>
</dbReference>
<evidence type="ECO:0000313" key="3">
    <source>
        <dbReference type="EMBL" id="SDS16326.1"/>
    </source>
</evidence>
<dbReference type="CDD" id="cd13601">
    <property type="entry name" value="PBP2_TRAP_DctP1_3_4_like"/>
    <property type="match status" value="1"/>
</dbReference>
<dbReference type="InterPro" id="IPR018389">
    <property type="entry name" value="DctP_fam"/>
</dbReference>
<evidence type="ECO:0000313" key="4">
    <source>
        <dbReference type="Proteomes" id="UP000199597"/>
    </source>
</evidence>
<accession>A0A1H1PYY1</accession>
<dbReference type="PANTHER" id="PTHR33376">
    <property type="match status" value="1"/>
</dbReference>
<protein>
    <submittedName>
        <fullName evidence="3">TRAP-type C4-dicarboxylate transport system, substrate-binding protein</fullName>
    </submittedName>
</protein>
<dbReference type="Gene3D" id="3.40.190.170">
    <property type="entry name" value="Bacterial extracellular solute-binding protein, family 7"/>
    <property type="match status" value="1"/>
</dbReference>